<name>A0AAE0BPT3_9CHLO</name>
<gene>
    <name evidence="1" type="ORF">CYMTET_49587</name>
</gene>
<protein>
    <submittedName>
        <fullName evidence="1">Uncharacterized protein</fullName>
    </submittedName>
</protein>
<dbReference type="EMBL" id="LGRX02033600">
    <property type="protein sequence ID" value="KAK3240581.1"/>
    <property type="molecule type" value="Genomic_DNA"/>
</dbReference>
<evidence type="ECO:0000313" key="2">
    <source>
        <dbReference type="Proteomes" id="UP001190700"/>
    </source>
</evidence>
<dbReference type="SUPFAM" id="SSF49468">
    <property type="entry name" value="VHL"/>
    <property type="match status" value="1"/>
</dbReference>
<accession>A0AAE0BPT3</accession>
<dbReference type="InterPro" id="IPR036208">
    <property type="entry name" value="VHL_sf"/>
</dbReference>
<reference evidence="1 2" key="1">
    <citation type="journal article" date="2015" name="Genome Biol. Evol.">
        <title>Comparative Genomics of a Bacterivorous Green Alga Reveals Evolutionary Causalities and Consequences of Phago-Mixotrophic Mode of Nutrition.</title>
        <authorList>
            <person name="Burns J.A."/>
            <person name="Paasch A."/>
            <person name="Narechania A."/>
            <person name="Kim E."/>
        </authorList>
    </citation>
    <scope>NUCLEOTIDE SEQUENCE [LARGE SCALE GENOMIC DNA]</scope>
    <source>
        <strain evidence="1 2">PLY_AMNH</strain>
    </source>
</reference>
<proteinExistence type="predicted"/>
<keyword evidence="2" id="KW-1185">Reference proteome</keyword>
<dbReference type="Proteomes" id="UP001190700">
    <property type="component" value="Unassembled WGS sequence"/>
</dbReference>
<dbReference type="InterPro" id="IPR037140">
    <property type="entry name" value="VHL_beta_dom_sf"/>
</dbReference>
<sequence>MESSGSATERAVVLFVNNIPEDVDVFWVNVQGIELPQHVVRAESNLTVQSFVGHCFRLRVSSGLLVGQLEATLPSQLSVVAPCKELDGAPLVDPDLANSYKSLIHSVAAPCEPAGHSTKYSCIRRGTFEHDDKWKYGYQKRDNQHPQSLYQTEAEIPNYVPRIPKFSKGPGFLKMSMPPELARFLIQFWDTERARSIVPHEWMGSNATNEEAVKMFKVDLDHFPATRVRIVDFVRPMLEWWTERRLVHTATYGLRIYRRDSVLMRHVDKVETHIASAILQVAQEATEGWPLEIRTDQNEIIEIFLQPGEMLLYEGYLHPQAYVEDTRSQTVYRSEQRFI</sequence>
<dbReference type="Gene3D" id="2.60.40.780">
    <property type="entry name" value="von Hippel-Lindau disease tumour suppressor, beta domain"/>
    <property type="match status" value="1"/>
</dbReference>
<comment type="caution">
    <text evidence="1">The sequence shown here is derived from an EMBL/GenBank/DDBJ whole genome shotgun (WGS) entry which is preliminary data.</text>
</comment>
<organism evidence="1 2">
    <name type="scientific">Cymbomonas tetramitiformis</name>
    <dbReference type="NCBI Taxonomy" id="36881"/>
    <lineage>
        <taxon>Eukaryota</taxon>
        <taxon>Viridiplantae</taxon>
        <taxon>Chlorophyta</taxon>
        <taxon>Pyramimonadophyceae</taxon>
        <taxon>Pyramimonadales</taxon>
        <taxon>Pyramimonadaceae</taxon>
        <taxon>Cymbomonas</taxon>
    </lineage>
</organism>
<evidence type="ECO:0000313" key="1">
    <source>
        <dbReference type="EMBL" id="KAK3240581.1"/>
    </source>
</evidence>
<dbReference type="AlphaFoldDB" id="A0AAE0BPT3"/>